<evidence type="ECO:0000256" key="2">
    <source>
        <dbReference type="ARBA" id="ARBA00009868"/>
    </source>
</evidence>
<name>A0A0E1NZM0_YERPA</name>
<dbReference type="PANTHER" id="PTHR47114">
    <property type="match status" value="1"/>
</dbReference>
<comment type="subcellular location">
    <subcellularLocation>
        <location evidence="1">Secreted</location>
    </subcellularLocation>
</comment>
<dbReference type="Proteomes" id="UP000001971">
    <property type="component" value="Chromosome"/>
</dbReference>
<sequence>MEIVNFISAQDIVEIEFLSTENEKNKEALNSVNKWENDAPFGENRTNAANEIRDVIERNAPILRLSRLNISSLPDVLPHSLIEIEIYYCDELSTLPDSFPSELTKLKISHCPEISSLYKNAPKRLTKLEIISCPKISNAIIPLPESLQYIKLDIDSKERLSLSFDKFPKNLRGINLSDSFLIEKSKFKDREIRLNVLVPSVALEFKLGDILYGIAQCQHEVMQQLINFNDFSNKDICSQTTITDAVWEHRNYFSRDKYRDDATIKEMLNDADRGIKFKDFLEKHEKYNILSRSGIKSYRPHKNEEDICLSRTSKAGLEFQIMERQERVFFCIDNLNNCIPEIAQKKPDYGTYITASELRWLYRRKDHPNVKNNVQFCLEGAFISQEEVFSLPGWETYFPKRKSNFIPSYV</sequence>
<accession>A0A0E1NZM0</accession>
<dbReference type="HOGENOM" id="CLU_839241_0_0_6"/>
<dbReference type="InterPro" id="IPR051071">
    <property type="entry name" value="LRR-bact_E3_ubiq_ligases"/>
</dbReference>
<evidence type="ECO:0000256" key="3">
    <source>
        <dbReference type="ARBA" id="ARBA00022614"/>
    </source>
</evidence>
<dbReference type="InterPro" id="IPR032675">
    <property type="entry name" value="LRR_dom_sf"/>
</dbReference>
<dbReference type="PATRIC" id="fig|360102.15.peg.838"/>
<evidence type="ECO:0000313" key="6">
    <source>
        <dbReference type="Proteomes" id="UP000001971"/>
    </source>
</evidence>
<evidence type="ECO:0000313" key="5">
    <source>
        <dbReference type="EMBL" id="ABG14164.1"/>
    </source>
</evidence>
<dbReference type="KEGG" id="ypa:YPA_2199"/>
<gene>
    <name evidence="5" type="ordered locus">YPA_2199</name>
</gene>
<organism evidence="5 6">
    <name type="scientific">Yersinia pestis bv. Antiqua (strain Antiqua)</name>
    <dbReference type="NCBI Taxonomy" id="360102"/>
    <lineage>
        <taxon>Bacteria</taxon>
        <taxon>Pseudomonadati</taxon>
        <taxon>Pseudomonadota</taxon>
        <taxon>Gammaproteobacteria</taxon>
        <taxon>Enterobacterales</taxon>
        <taxon>Yersiniaceae</taxon>
        <taxon>Yersinia</taxon>
    </lineage>
</organism>
<dbReference type="RefSeq" id="WP_002208507.1">
    <property type="nucleotide sequence ID" value="NC_008150.1"/>
</dbReference>
<keyword evidence="4" id="KW-0677">Repeat</keyword>
<evidence type="ECO:0008006" key="7">
    <source>
        <dbReference type="Google" id="ProtNLM"/>
    </source>
</evidence>
<dbReference type="EMBL" id="CP000308">
    <property type="protein sequence ID" value="ABG14164.1"/>
    <property type="molecule type" value="Genomic_DNA"/>
</dbReference>
<keyword evidence="3" id="KW-0433">Leucine-rich repeat</keyword>
<dbReference type="AlphaFoldDB" id="A0A0E1NZM0"/>
<dbReference type="GO" id="GO:0005576">
    <property type="term" value="C:extracellular region"/>
    <property type="evidence" value="ECO:0007669"/>
    <property type="project" value="UniProtKB-SubCell"/>
</dbReference>
<dbReference type="NCBIfam" id="NF011915">
    <property type="entry name" value="PRK15386.1-4"/>
    <property type="match status" value="1"/>
</dbReference>
<protein>
    <recommendedName>
        <fullName evidence="7">Type III secretion protein GogB</fullName>
    </recommendedName>
</protein>
<dbReference type="GeneID" id="57975688"/>
<reference evidence="5 6" key="1">
    <citation type="journal article" date="2006" name="J. Bacteriol.">
        <title>Complete genome sequence of Yersinia pestis strains Antiqua and Nepal516: evidence of gene reduction in an emerging pathogen.</title>
        <authorList>
            <person name="Chain P.S."/>
            <person name="Hu P."/>
            <person name="Malfatti S.A."/>
            <person name="Radnedge L."/>
            <person name="Larimer F."/>
            <person name="Vergez L.M."/>
            <person name="Worsham P."/>
            <person name="Chu M.C."/>
            <person name="Andersen G.L."/>
        </authorList>
    </citation>
    <scope>NUCLEOTIDE SEQUENCE [LARGE SCALE GENOMIC DNA]</scope>
    <source>
        <strain evidence="5 6">Antiqua</strain>
    </source>
</reference>
<dbReference type="SUPFAM" id="SSF52058">
    <property type="entry name" value="L domain-like"/>
    <property type="match status" value="1"/>
</dbReference>
<comment type="similarity">
    <text evidence="2">Belongs to the LRR-containing bacterial E3 ligase family.</text>
</comment>
<evidence type="ECO:0000256" key="4">
    <source>
        <dbReference type="ARBA" id="ARBA00022737"/>
    </source>
</evidence>
<dbReference type="Gene3D" id="3.80.10.10">
    <property type="entry name" value="Ribonuclease Inhibitor"/>
    <property type="match status" value="1"/>
</dbReference>
<evidence type="ECO:0000256" key="1">
    <source>
        <dbReference type="ARBA" id="ARBA00004613"/>
    </source>
</evidence>
<proteinExistence type="inferred from homology"/>
<dbReference type="PANTHER" id="PTHR47114:SF2">
    <property type="entry name" value="OLIGODENDROCYTE-MYELIN GLYCOPROTEIN"/>
    <property type="match status" value="1"/>
</dbReference>